<accession>A0A382AR57</accession>
<evidence type="ECO:0000313" key="1">
    <source>
        <dbReference type="EMBL" id="SVB03864.1"/>
    </source>
</evidence>
<dbReference type="EMBL" id="UINC01026431">
    <property type="protein sequence ID" value="SVB03864.1"/>
    <property type="molecule type" value="Genomic_DNA"/>
</dbReference>
<proteinExistence type="predicted"/>
<sequence>MMLLALHIVAIGSVVGVTAYIAYYLGKKDGLNYAEKEQGKNGNIKISAEFEKK</sequence>
<organism evidence="1">
    <name type="scientific">marine metagenome</name>
    <dbReference type="NCBI Taxonomy" id="408172"/>
    <lineage>
        <taxon>unclassified sequences</taxon>
        <taxon>metagenomes</taxon>
        <taxon>ecological metagenomes</taxon>
    </lineage>
</organism>
<dbReference type="AlphaFoldDB" id="A0A382AR57"/>
<gene>
    <name evidence="1" type="ORF">METZ01_LOCUS156718</name>
</gene>
<reference evidence="1" key="1">
    <citation type="submission" date="2018-05" db="EMBL/GenBank/DDBJ databases">
        <authorList>
            <person name="Lanie J.A."/>
            <person name="Ng W.-L."/>
            <person name="Kazmierczak K.M."/>
            <person name="Andrzejewski T.M."/>
            <person name="Davidsen T.M."/>
            <person name="Wayne K.J."/>
            <person name="Tettelin H."/>
            <person name="Glass J.I."/>
            <person name="Rusch D."/>
            <person name="Podicherti R."/>
            <person name="Tsui H.-C.T."/>
            <person name="Winkler M.E."/>
        </authorList>
    </citation>
    <scope>NUCLEOTIDE SEQUENCE</scope>
</reference>
<protein>
    <submittedName>
        <fullName evidence="1">Uncharacterized protein</fullName>
    </submittedName>
</protein>
<name>A0A382AR57_9ZZZZ</name>